<dbReference type="PROSITE" id="PS50853">
    <property type="entry name" value="FN3"/>
    <property type="match status" value="1"/>
</dbReference>
<dbReference type="GO" id="GO:0016798">
    <property type="term" value="F:hydrolase activity, acting on glycosyl bonds"/>
    <property type="evidence" value="ECO:0007669"/>
    <property type="project" value="UniProtKB-KW"/>
</dbReference>
<dbReference type="PANTHER" id="PTHR42976">
    <property type="entry name" value="BIFUNCTIONAL CHITINASE/LYSOZYME-RELATED"/>
    <property type="match status" value="1"/>
</dbReference>
<proteinExistence type="predicted"/>
<dbReference type="CDD" id="cd06543">
    <property type="entry name" value="GH18_PF-ChiA-like"/>
    <property type="match status" value="1"/>
</dbReference>
<evidence type="ECO:0000256" key="2">
    <source>
        <dbReference type="ARBA" id="ARBA00023295"/>
    </source>
</evidence>
<evidence type="ECO:0000256" key="3">
    <source>
        <dbReference type="ARBA" id="ARBA00023326"/>
    </source>
</evidence>
<keyword evidence="3" id="KW-0624">Polysaccharide degradation</keyword>
<dbReference type="Gene3D" id="2.60.120.260">
    <property type="entry name" value="Galactose-binding domain-like"/>
    <property type="match status" value="1"/>
</dbReference>
<name>A0A7W9IF19_9ACTN</name>
<comment type="caution">
    <text evidence="6">The sequence shown here is derived from an EMBL/GenBank/DDBJ whole genome shotgun (WGS) entry which is preliminary data.</text>
</comment>
<sequence length="559" mass="57591">MRLRKLAAAAALALGGTTLTVSPAHAANIVTNPGFENGLSGWTCSASSGATTVPTPAHGGAKALQATPQGSDQARCQQTVRVRPSSSYTLSAWVRGSYVFLGATGTGGTDPSTWASSPAAYTQLTRTFTTGPATTSVTVYVSGWYGQGTYQADDVVLDGPPGGGPVDTTPPTVPGHPAVGSPTATSLTLSWSASTDDSGTVARYEISRDGGAATDAGTGTGHTVTGLTPDTSYAFRVRACDAAGNCSAYTSPVSGRTSGTGPPPEGEIHYAPYIDITMPTPSLIGAEAATGVKNYTLAFALGDSSGCNPTWGGTIPIGDSRIIGDVRALQARGGQVIVATGGAMGPYLEHVCGTSAALLAAYEKVLDTVGTNHLDVDVEATIDAAKVNTALKRLQDERGTAISYTLRVQGQDYGVDPFSLSILQDAASRGLDVTVNPMLMNFGYTGDWGEAMIAAARATLAQMKTVWPARTDAQLRKRLGLTPMIGRNDTGMTTTQADARKLRDWAGANGIGFIGFWSAGRDNGGCPTGQVSPTCSGIFQSAWEFTNIFKGFTAARTRQ</sequence>
<dbReference type="InterPro" id="IPR052750">
    <property type="entry name" value="GH18_Chitinase"/>
</dbReference>
<dbReference type="GO" id="GO:0000272">
    <property type="term" value="P:polysaccharide catabolic process"/>
    <property type="evidence" value="ECO:0007669"/>
    <property type="project" value="UniProtKB-KW"/>
</dbReference>
<organism evidence="6 7">
    <name type="scientific">Streptosporangium becharense</name>
    <dbReference type="NCBI Taxonomy" id="1816182"/>
    <lineage>
        <taxon>Bacteria</taxon>
        <taxon>Bacillati</taxon>
        <taxon>Actinomycetota</taxon>
        <taxon>Actinomycetes</taxon>
        <taxon>Streptosporangiales</taxon>
        <taxon>Streptosporangiaceae</taxon>
        <taxon>Streptosporangium</taxon>
    </lineage>
</organism>
<dbReference type="InterPro" id="IPR036116">
    <property type="entry name" value="FN3_sf"/>
</dbReference>
<dbReference type="SUPFAM" id="SSF49785">
    <property type="entry name" value="Galactose-binding domain-like"/>
    <property type="match status" value="1"/>
</dbReference>
<reference evidence="6 7" key="1">
    <citation type="submission" date="2020-08" db="EMBL/GenBank/DDBJ databases">
        <title>Sequencing the genomes of 1000 actinobacteria strains.</title>
        <authorList>
            <person name="Klenk H.-P."/>
        </authorList>
    </citation>
    <scope>NUCLEOTIDE SEQUENCE [LARGE SCALE GENOMIC DNA]</scope>
    <source>
        <strain evidence="6 7">DSM 46887</strain>
    </source>
</reference>
<dbReference type="CDD" id="cd00063">
    <property type="entry name" value="FN3"/>
    <property type="match status" value="1"/>
</dbReference>
<feature type="signal peptide" evidence="4">
    <location>
        <begin position="1"/>
        <end position="26"/>
    </location>
</feature>
<protein>
    <recommendedName>
        <fullName evidence="5">Fibronectin type-III domain-containing protein</fullName>
    </recommendedName>
</protein>
<keyword evidence="7" id="KW-1185">Reference proteome</keyword>
<dbReference type="AlphaFoldDB" id="A0A7W9IF19"/>
<gene>
    <name evidence="6" type="ORF">F4562_001995</name>
</gene>
<evidence type="ECO:0000313" key="6">
    <source>
        <dbReference type="EMBL" id="MBB5818933.1"/>
    </source>
</evidence>
<dbReference type="Pfam" id="PF02018">
    <property type="entry name" value="CBM_4_9"/>
    <property type="match status" value="1"/>
</dbReference>
<dbReference type="Gene3D" id="3.20.20.80">
    <property type="entry name" value="Glycosidases"/>
    <property type="match status" value="1"/>
</dbReference>
<keyword evidence="1" id="KW-0378">Hydrolase</keyword>
<keyword evidence="2" id="KW-0326">Glycosidase</keyword>
<dbReference type="InterPro" id="IPR008979">
    <property type="entry name" value="Galactose-bd-like_sf"/>
</dbReference>
<dbReference type="PANTHER" id="PTHR42976:SF1">
    <property type="entry name" value="GH18 DOMAIN-CONTAINING PROTEIN-RELATED"/>
    <property type="match status" value="1"/>
</dbReference>
<keyword evidence="4" id="KW-0732">Signal</keyword>
<evidence type="ECO:0000313" key="7">
    <source>
        <dbReference type="Proteomes" id="UP000540685"/>
    </source>
</evidence>
<dbReference type="SUPFAM" id="SSF49265">
    <property type="entry name" value="Fibronectin type III"/>
    <property type="match status" value="1"/>
</dbReference>
<dbReference type="SMART" id="SM00060">
    <property type="entry name" value="FN3"/>
    <property type="match status" value="1"/>
</dbReference>
<evidence type="ECO:0000259" key="5">
    <source>
        <dbReference type="PROSITE" id="PS50853"/>
    </source>
</evidence>
<dbReference type="Pfam" id="PF00041">
    <property type="entry name" value="fn3"/>
    <property type="match status" value="1"/>
</dbReference>
<dbReference type="RefSeq" id="WP_184539388.1">
    <property type="nucleotide sequence ID" value="NZ_JACHMP010000001.1"/>
</dbReference>
<dbReference type="EMBL" id="JACHMP010000001">
    <property type="protein sequence ID" value="MBB5818933.1"/>
    <property type="molecule type" value="Genomic_DNA"/>
</dbReference>
<evidence type="ECO:0000256" key="4">
    <source>
        <dbReference type="SAM" id="SignalP"/>
    </source>
</evidence>
<feature type="chain" id="PRO_5031562714" description="Fibronectin type-III domain-containing protein" evidence="4">
    <location>
        <begin position="27"/>
        <end position="559"/>
    </location>
</feature>
<dbReference type="Gene3D" id="2.60.40.10">
    <property type="entry name" value="Immunoglobulins"/>
    <property type="match status" value="1"/>
</dbReference>
<dbReference type="SUPFAM" id="SSF51445">
    <property type="entry name" value="(Trans)glycosidases"/>
    <property type="match status" value="1"/>
</dbReference>
<keyword evidence="3" id="KW-0119">Carbohydrate metabolism</keyword>
<feature type="domain" description="Fibronectin type-III" evidence="5">
    <location>
        <begin position="173"/>
        <end position="260"/>
    </location>
</feature>
<evidence type="ECO:0000256" key="1">
    <source>
        <dbReference type="ARBA" id="ARBA00022801"/>
    </source>
</evidence>
<dbReference type="InterPro" id="IPR003305">
    <property type="entry name" value="CenC_carb-bd"/>
</dbReference>
<dbReference type="InterPro" id="IPR003961">
    <property type="entry name" value="FN3_dom"/>
</dbReference>
<dbReference type="InterPro" id="IPR017853">
    <property type="entry name" value="GH"/>
</dbReference>
<accession>A0A7W9IF19</accession>
<dbReference type="InterPro" id="IPR013783">
    <property type="entry name" value="Ig-like_fold"/>
</dbReference>
<dbReference type="Proteomes" id="UP000540685">
    <property type="component" value="Unassembled WGS sequence"/>
</dbReference>